<dbReference type="InterPro" id="IPR045617">
    <property type="entry name" value="DUF6445"/>
</dbReference>
<dbReference type="Pfam" id="PF20043">
    <property type="entry name" value="DUF6445"/>
    <property type="match status" value="1"/>
</dbReference>
<evidence type="ECO:0000313" key="2">
    <source>
        <dbReference type="Proteomes" id="UP000734218"/>
    </source>
</evidence>
<dbReference type="EMBL" id="JAATJE010000001">
    <property type="protein sequence ID" value="NJC34141.1"/>
    <property type="molecule type" value="Genomic_DNA"/>
</dbReference>
<organism evidence="1 2">
    <name type="scientific">Sphingomonas jejuensis</name>
    <dbReference type="NCBI Taxonomy" id="904715"/>
    <lineage>
        <taxon>Bacteria</taxon>
        <taxon>Pseudomonadati</taxon>
        <taxon>Pseudomonadota</taxon>
        <taxon>Alphaproteobacteria</taxon>
        <taxon>Sphingomonadales</taxon>
        <taxon>Sphingomonadaceae</taxon>
        <taxon>Sphingomonas</taxon>
    </lineage>
</organism>
<reference evidence="1 2" key="1">
    <citation type="submission" date="2020-03" db="EMBL/GenBank/DDBJ databases">
        <title>Genomic Encyclopedia of Type Strains, Phase IV (KMG-IV): sequencing the most valuable type-strain genomes for metagenomic binning, comparative biology and taxonomic classification.</title>
        <authorList>
            <person name="Goeker M."/>
        </authorList>
    </citation>
    <scope>NUCLEOTIDE SEQUENCE [LARGE SCALE GENOMIC DNA]</scope>
    <source>
        <strain evidence="1 2">DSM 27651</strain>
    </source>
</reference>
<keyword evidence="2" id="KW-1185">Reference proteome</keyword>
<dbReference type="Proteomes" id="UP000734218">
    <property type="component" value="Unassembled WGS sequence"/>
</dbReference>
<gene>
    <name evidence="1" type="ORF">GGR88_001615</name>
</gene>
<accession>A0ABX0XN27</accession>
<proteinExistence type="predicted"/>
<evidence type="ECO:0000313" key="1">
    <source>
        <dbReference type="EMBL" id="NJC34141.1"/>
    </source>
</evidence>
<sequence length="248" mass="26867">MSNAEDDQGLTTIAPLAPVSTRLGREGEQLLKIERLLSDPSPLIRAAAVARYTPAYGPAGGYPGIRAPAPPAYVRAVALALFPLIRDVFALGDVRLGRAEATLSLVTLPPDTLVPAQRVPHVDTHHPLQFAILHYLCGEEFGGTAFFRHRATGFETLAPDRQDLFDTAQADEQRGHPPEGYRVGSDRWFEEIGRVDAAFNRVAVYRSRLLHSGVIASPERLSADPARGRLTANIFLTLRQNATAGGTS</sequence>
<comment type="caution">
    <text evidence="1">The sequence shown here is derived from an EMBL/GenBank/DDBJ whole genome shotgun (WGS) entry which is preliminary data.</text>
</comment>
<name>A0ABX0XN27_9SPHN</name>
<protein>
    <submittedName>
        <fullName evidence="1">Uncharacterized protein</fullName>
    </submittedName>
</protein>
<dbReference type="RefSeq" id="WP_167954026.1">
    <property type="nucleotide sequence ID" value="NZ_JAATJE010000001.1"/>
</dbReference>